<keyword evidence="2" id="KW-1185">Reference proteome</keyword>
<dbReference type="RefSeq" id="WP_263844346.1">
    <property type="nucleotide sequence ID" value="NZ_JALIEB010000006.1"/>
</dbReference>
<evidence type="ECO:0000313" key="2">
    <source>
        <dbReference type="Proteomes" id="UP001208690"/>
    </source>
</evidence>
<sequence length="157" mass="17229">MDFQIKPLPLRAFAHLFDLSDEALAEQNAVRQVVSSKPGTPCRVSMQDAEVGETVILLNYEHQPGSSPYKASHGIFVRENAAQAHIATNEVPEVIRSRLVSLRCFDRDHMMIDADVMPGDALADAISRAFDDQTVAYAHIHNAKPGCFAAAVERVVT</sequence>
<dbReference type="Pfam" id="PF06718">
    <property type="entry name" value="DUF1203"/>
    <property type="match status" value="1"/>
</dbReference>
<reference evidence="1 2" key="1">
    <citation type="submission" date="2022-04" db="EMBL/GenBank/DDBJ databases">
        <title>Roseobacter sp. WL0113 is a bacterium isolated from neritic sediment.</title>
        <authorList>
            <person name="Wang L."/>
            <person name="He W."/>
            <person name="Zhang D.-F."/>
        </authorList>
    </citation>
    <scope>NUCLEOTIDE SEQUENCE [LARGE SCALE GENOMIC DNA]</scope>
    <source>
        <strain evidence="1 2">WL0113</strain>
    </source>
</reference>
<dbReference type="EMBL" id="JALIEB010000006">
    <property type="protein sequence ID" value="MCV3272021.1"/>
    <property type="molecule type" value="Genomic_DNA"/>
</dbReference>
<dbReference type="Proteomes" id="UP001208690">
    <property type="component" value="Unassembled WGS sequence"/>
</dbReference>
<name>A0ABT3BEL4_9RHOB</name>
<proteinExistence type="predicted"/>
<dbReference type="PIRSF" id="PIRSF034110">
    <property type="entry name" value="DUF1203"/>
    <property type="match status" value="1"/>
</dbReference>
<gene>
    <name evidence="1" type="ORF">MUB52_11345</name>
</gene>
<accession>A0ABT3BEL4</accession>
<dbReference type="InterPro" id="IPR009593">
    <property type="entry name" value="DUF1203"/>
</dbReference>
<evidence type="ECO:0000313" key="1">
    <source>
        <dbReference type="EMBL" id="MCV3272021.1"/>
    </source>
</evidence>
<organism evidence="1 2">
    <name type="scientific">Roseobacter sinensis</name>
    <dbReference type="NCBI Taxonomy" id="2931391"/>
    <lineage>
        <taxon>Bacteria</taxon>
        <taxon>Pseudomonadati</taxon>
        <taxon>Pseudomonadota</taxon>
        <taxon>Alphaproteobacteria</taxon>
        <taxon>Rhodobacterales</taxon>
        <taxon>Roseobacteraceae</taxon>
        <taxon>Roseobacter</taxon>
    </lineage>
</organism>
<protein>
    <submittedName>
        <fullName evidence="1">DUF1203 domain-containing protein</fullName>
    </submittedName>
</protein>
<comment type="caution">
    <text evidence="1">The sequence shown here is derived from an EMBL/GenBank/DDBJ whole genome shotgun (WGS) entry which is preliminary data.</text>
</comment>